<organism evidence="2 3">
    <name type="scientific">Phomopsis amygdali</name>
    <name type="common">Fusicoccum amygdali</name>
    <dbReference type="NCBI Taxonomy" id="1214568"/>
    <lineage>
        <taxon>Eukaryota</taxon>
        <taxon>Fungi</taxon>
        <taxon>Dikarya</taxon>
        <taxon>Ascomycota</taxon>
        <taxon>Pezizomycotina</taxon>
        <taxon>Sordariomycetes</taxon>
        <taxon>Sordariomycetidae</taxon>
        <taxon>Diaporthales</taxon>
        <taxon>Diaporthaceae</taxon>
        <taxon>Diaporthe</taxon>
    </lineage>
</organism>
<feature type="compositionally biased region" description="Polar residues" evidence="1">
    <location>
        <begin position="862"/>
        <end position="874"/>
    </location>
</feature>
<comment type="caution">
    <text evidence="2">The sequence shown here is derived from an EMBL/GenBank/DDBJ whole genome shotgun (WGS) entry which is preliminary data.</text>
</comment>
<sequence>MGSDPGKIKKPHVLKPRSGSWEDQGRMAPLGEGRPTMATTFSPYIIPPVKPAKTATQGRVGASNGRKGFKPSANLVLIKNYFRLESTKAACALLNKEEIKGYRAEFTFEASLNRYLNLQKKKTFSNTICFTSAASDIDALALPASTYTRDIWGSNGTKILQTIDRAVSNVQSHGASTSELSEFLEFSVCIHALLNKSTVSITIHGSNLKLKMMGQLNTFPEIIEQVCWLVGFASETSISSLQKYNADTKNGTTTREYAETIYTGKPVIKSAGGHCFKVSFEPPRIEKLKNQDFVAKSGHCWKTLTGLSIIASGYSIPSRPREGSGLEAPLCVLRQLIKRGCSGQPFLLPDEPMAMFTPTAVYKVGKNDKGNQVDKAIVGYTVRLIMASGSEQQGNIIYWHFDPARRCKSNNPYQQLQTQSRVESSTINSKSRHFVGWSENAGLLATAPKAISSGVHARVEPRRHYELVIPAVSATVRLLSAVSAGFTLTTEKVINSADTDKMYKLPFQKLLSVKARFFVLWDVDDKRGWLVSGDVVALHLLRAQLQLVPGSDLDFSTLNHLGDGSSSAYDVLSDEGNRRQVVWPPRKTLKEKLDSPDNIGPAKGQGEVTKVVLGEVVDDICDVLRQLSDLTRPLNAHPGLSGQVQDWYERRWGTIMRGWDFNDIATGKSANVYVRKLNKDPGWMRMTRELGATFLFTCGLGEIIEPRVGSCCPYFRTLPKGQNFLASNMEALKQIVVDYGGDPKNDEKDKNAKNAKNDKNDNTVARLNLYQGWERRLHPFQRPNCRGDHLNNLDVSCFPVQGLRRAPLDRDHPDKDDKWIEGGTVYKKGDILKMAGDFPNGVVVFGRQPDKEELRKLARPIQQENNPSAAQQKANAVPITARSTSGPTQPRAVAASSGTATASTKQTQPEQGNNGVGETRSGSSTTVASRSAKIAQQPSTTATPRASSVRSVATTVSASKDTSAENKQKASGQQSVASAQRAPSVSSVKSVDSNTRSKASDASAGSGQAQKPASHNSTASAHRATSNASLRNTNSIPRPKDASPGSSRSQASNTQSNAPTAARKPSTSSDSVSSKVTGGSQPQTPARQPSAVGLNRTTTNSSDETAGSHSTSRKQRSATQTAVANNRQQQQQQSQLGNATAAGLALDRPVGSNHAISSARATEHPRPTSSDVPSS</sequence>
<feature type="region of interest" description="Disordered" evidence="1">
    <location>
        <begin position="742"/>
        <end position="761"/>
    </location>
</feature>
<feature type="region of interest" description="Disordered" evidence="1">
    <location>
        <begin position="860"/>
        <end position="1175"/>
    </location>
</feature>
<evidence type="ECO:0000313" key="2">
    <source>
        <dbReference type="EMBL" id="KAK2609522.1"/>
    </source>
</evidence>
<gene>
    <name evidence="2" type="ORF">N8I77_003019</name>
</gene>
<dbReference type="AlphaFoldDB" id="A0AAD9SKG7"/>
<feature type="compositionally biased region" description="Low complexity" evidence="1">
    <location>
        <begin position="892"/>
        <end position="904"/>
    </location>
</feature>
<dbReference type="Proteomes" id="UP001265746">
    <property type="component" value="Unassembled WGS sequence"/>
</dbReference>
<feature type="compositionally biased region" description="Polar residues" evidence="1">
    <location>
        <begin position="920"/>
        <end position="944"/>
    </location>
</feature>
<accession>A0AAD9SKG7</accession>
<reference evidence="2" key="1">
    <citation type="submission" date="2023-06" db="EMBL/GenBank/DDBJ databases">
        <authorList>
            <person name="Noh H."/>
        </authorList>
    </citation>
    <scope>NUCLEOTIDE SEQUENCE</scope>
    <source>
        <strain evidence="2">DUCC20226</strain>
    </source>
</reference>
<feature type="compositionally biased region" description="Low complexity" evidence="1">
    <location>
        <begin position="945"/>
        <end position="959"/>
    </location>
</feature>
<feature type="compositionally biased region" description="Polar residues" evidence="1">
    <location>
        <begin position="1044"/>
        <end position="1059"/>
    </location>
</feature>
<keyword evidence="3" id="KW-1185">Reference proteome</keyword>
<dbReference type="EMBL" id="JAUJFL010000002">
    <property type="protein sequence ID" value="KAK2609522.1"/>
    <property type="molecule type" value="Genomic_DNA"/>
</dbReference>
<name>A0AAD9SKG7_PHOAM</name>
<protein>
    <submittedName>
        <fullName evidence="2">Uncharacterized protein</fullName>
    </submittedName>
</protein>
<feature type="compositionally biased region" description="Polar residues" evidence="1">
    <location>
        <begin position="1013"/>
        <end position="1036"/>
    </location>
</feature>
<feature type="region of interest" description="Disordered" evidence="1">
    <location>
        <begin position="1"/>
        <end position="33"/>
    </location>
</feature>
<feature type="compositionally biased region" description="Low complexity" evidence="1">
    <location>
        <begin position="1066"/>
        <end position="1080"/>
    </location>
</feature>
<feature type="compositionally biased region" description="Polar residues" evidence="1">
    <location>
        <begin position="1095"/>
        <end position="1110"/>
    </location>
</feature>
<feature type="compositionally biased region" description="Low complexity" evidence="1">
    <location>
        <begin position="1000"/>
        <end position="1011"/>
    </location>
</feature>
<feature type="compositionally biased region" description="Polar residues" evidence="1">
    <location>
        <begin position="969"/>
        <end position="996"/>
    </location>
</feature>
<feature type="compositionally biased region" description="Low complexity" evidence="1">
    <location>
        <begin position="1118"/>
        <end position="1141"/>
    </location>
</feature>
<evidence type="ECO:0000313" key="3">
    <source>
        <dbReference type="Proteomes" id="UP001265746"/>
    </source>
</evidence>
<proteinExistence type="predicted"/>
<evidence type="ECO:0000256" key="1">
    <source>
        <dbReference type="SAM" id="MobiDB-lite"/>
    </source>
</evidence>